<dbReference type="AlphaFoldDB" id="X0UNE6"/>
<proteinExistence type="predicted"/>
<reference evidence="1" key="1">
    <citation type="journal article" date="2014" name="Front. Microbiol.">
        <title>High frequency of phylogenetically diverse reductive dehalogenase-homologous genes in deep subseafloor sedimentary metagenomes.</title>
        <authorList>
            <person name="Kawai M."/>
            <person name="Futagami T."/>
            <person name="Toyoda A."/>
            <person name="Takaki Y."/>
            <person name="Nishi S."/>
            <person name="Hori S."/>
            <person name="Arai W."/>
            <person name="Tsubouchi T."/>
            <person name="Morono Y."/>
            <person name="Uchiyama I."/>
            <person name="Ito T."/>
            <person name="Fujiyama A."/>
            <person name="Inagaki F."/>
            <person name="Takami H."/>
        </authorList>
    </citation>
    <scope>NUCLEOTIDE SEQUENCE</scope>
    <source>
        <strain evidence="1">Expedition CK06-06</strain>
    </source>
</reference>
<dbReference type="EMBL" id="BARS01016719">
    <property type="protein sequence ID" value="GAF90000.1"/>
    <property type="molecule type" value="Genomic_DNA"/>
</dbReference>
<organism evidence="1">
    <name type="scientific">marine sediment metagenome</name>
    <dbReference type="NCBI Taxonomy" id="412755"/>
    <lineage>
        <taxon>unclassified sequences</taxon>
        <taxon>metagenomes</taxon>
        <taxon>ecological metagenomes</taxon>
    </lineage>
</organism>
<evidence type="ECO:0000313" key="1">
    <source>
        <dbReference type="EMBL" id="GAF90000.1"/>
    </source>
</evidence>
<protein>
    <submittedName>
        <fullName evidence="1">Uncharacterized protein</fullName>
    </submittedName>
</protein>
<comment type="caution">
    <text evidence="1">The sequence shown here is derived from an EMBL/GenBank/DDBJ whole genome shotgun (WGS) entry which is preliminary data.</text>
</comment>
<gene>
    <name evidence="1" type="ORF">S01H1_27456</name>
</gene>
<name>X0UNE6_9ZZZZ</name>
<dbReference type="SUPFAM" id="SSF46785">
    <property type="entry name" value="Winged helix' DNA-binding domain"/>
    <property type="match status" value="1"/>
</dbReference>
<accession>X0UNE6</accession>
<sequence>GLNAQQIVLLGMLYERPRTHQELFENLRLRPQILGDILTSLQNRGVVIKNGDHYEVDLTEWAKRTKSKLAKKEEQLISQIGRLSVKLLYQCEECGRVYVNHRTVCGLCGSDVDPVERTSVLRPLVHQRHRAKRKVSKLSEMIK</sequence>
<feature type="non-terminal residue" evidence="1">
    <location>
        <position position="1"/>
    </location>
</feature>
<dbReference type="InterPro" id="IPR036390">
    <property type="entry name" value="WH_DNA-bd_sf"/>
</dbReference>